<keyword evidence="1" id="KW-0812">Transmembrane</keyword>
<proteinExistence type="predicted"/>
<gene>
    <name evidence="2" type="ORF">NG895_13845</name>
</gene>
<accession>A0A9X2FB43</accession>
<sequence length="590" mass="66871">MLKRLLKWTGIAFGLFMAWFSWQLWWPAGPIRVSPETTFITAPLADDGLPNYSEYVLDQMREGVTPANNGAIPFIQAMWPAGLWGDDEKHLVCDELGMEVPSEAGLDSPYSNRQLMTELYEWCGGDPEPAGESADDELDGIGFTGQERDNNLSPDEALLDAVEEGPWTATDAEPIARWLAEHAPHFDLLYAAVEREKFYFPSPTLLADPKACFVRVMIPGEQRIRSAASCLKLRANLRLGSGDIRGAWDDCRVMYQLTDVSTHPTVLCEVISHNIEKFANALLLRILESPELTPELAEEIDAFLATRQPQHNMRDTLETGNRIDHITSLLEISDFRPLEESNTPDWVVPRDRDNGREPSIDWTTVLHIANQQYDLFLEAVDQPTYAEQQAALDAWYAEIQRKAVQPSPVSFMLSCKVRTEYMAYMLLEGYGDNFALRLDRQNRTHRQLPQTAVALARYQLATGEYPESLDGLMPQFLDKLPIDPFDRPIVYQRTSDGYLLYSLGPNCIDDRGNCIELRTLQGYPIPDDEAAEMQLRKKLGEPALDVEVDNFHNDDVLVIDTTIDPELQTDDIAIRLPLLQRPIPKFERVE</sequence>
<dbReference type="Gene3D" id="3.30.700.10">
    <property type="entry name" value="Glycoprotein, Type 4 Pilin"/>
    <property type="match status" value="1"/>
</dbReference>
<dbReference type="InterPro" id="IPR045584">
    <property type="entry name" value="Pilin-like"/>
</dbReference>
<keyword evidence="3" id="KW-1185">Reference proteome</keyword>
<name>A0A9X2FB43_9BACT</name>
<comment type="caution">
    <text evidence="2">The sequence shown here is derived from an EMBL/GenBank/DDBJ whole genome shotgun (WGS) entry which is preliminary data.</text>
</comment>
<dbReference type="AlphaFoldDB" id="A0A9X2FB43"/>
<evidence type="ECO:0000313" key="2">
    <source>
        <dbReference type="EMBL" id="MCO6044988.1"/>
    </source>
</evidence>
<evidence type="ECO:0000313" key="3">
    <source>
        <dbReference type="Proteomes" id="UP001155241"/>
    </source>
</evidence>
<dbReference type="EMBL" id="JAMXLR010000051">
    <property type="protein sequence ID" value="MCO6044988.1"/>
    <property type="molecule type" value="Genomic_DNA"/>
</dbReference>
<organism evidence="2 3">
    <name type="scientific">Aeoliella straminimaris</name>
    <dbReference type="NCBI Taxonomy" id="2954799"/>
    <lineage>
        <taxon>Bacteria</taxon>
        <taxon>Pseudomonadati</taxon>
        <taxon>Planctomycetota</taxon>
        <taxon>Planctomycetia</taxon>
        <taxon>Pirellulales</taxon>
        <taxon>Lacipirellulaceae</taxon>
        <taxon>Aeoliella</taxon>
    </lineage>
</organism>
<keyword evidence="1" id="KW-0472">Membrane</keyword>
<reference evidence="2" key="1">
    <citation type="submission" date="2022-06" db="EMBL/GenBank/DDBJ databases">
        <title>Aeoliella straminimaris, a novel planctomycete from sediments.</title>
        <authorList>
            <person name="Vitorino I.R."/>
            <person name="Lage O.M."/>
        </authorList>
    </citation>
    <scope>NUCLEOTIDE SEQUENCE</scope>
    <source>
        <strain evidence="2">ICT_H6.2</strain>
    </source>
</reference>
<feature type="transmembrane region" description="Helical" evidence="1">
    <location>
        <begin position="5"/>
        <end position="26"/>
    </location>
</feature>
<dbReference type="Proteomes" id="UP001155241">
    <property type="component" value="Unassembled WGS sequence"/>
</dbReference>
<dbReference type="SUPFAM" id="SSF54523">
    <property type="entry name" value="Pili subunits"/>
    <property type="match status" value="1"/>
</dbReference>
<evidence type="ECO:0000256" key="1">
    <source>
        <dbReference type="SAM" id="Phobius"/>
    </source>
</evidence>
<keyword evidence="1" id="KW-1133">Transmembrane helix</keyword>
<dbReference type="RefSeq" id="WP_252853101.1">
    <property type="nucleotide sequence ID" value="NZ_JAMXLR010000051.1"/>
</dbReference>
<protein>
    <submittedName>
        <fullName evidence="2">Uncharacterized protein</fullName>
    </submittedName>
</protein>